<evidence type="ECO:0000256" key="8">
    <source>
        <dbReference type="ARBA" id="ARBA00022771"/>
    </source>
</evidence>
<dbReference type="PANTHER" id="PTHR14155:SF263">
    <property type="entry name" value="E3 UBIQUITIN-PROTEIN LIGASE ATL6"/>
    <property type="match status" value="1"/>
</dbReference>
<dbReference type="PANTHER" id="PTHR14155">
    <property type="entry name" value="RING FINGER DOMAIN-CONTAINING"/>
    <property type="match status" value="1"/>
</dbReference>
<evidence type="ECO:0000256" key="12">
    <source>
        <dbReference type="ARBA" id="ARBA00023136"/>
    </source>
</evidence>
<evidence type="ECO:0000256" key="3">
    <source>
        <dbReference type="ARBA" id="ARBA00004906"/>
    </source>
</evidence>
<evidence type="ECO:0000256" key="6">
    <source>
        <dbReference type="ARBA" id="ARBA00022692"/>
    </source>
</evidence>
<evidence type="ECO:0000256" key="15">
    <source>
        <dbReference type="SAM" id="Phobius"/>
    </source>
</evidence>
<comment type="catalytic activity">
    <reaction evidence="1">
        <text>S-ubiquitinyl-[E2 ubiquitin-conjugating enzyme]-L-cysteine + [acceptor protein]-L-lysine = [E2 ubiquitin-conjugating enzyme]-L-cysteine + N(6)-ubiquitinyl-[acceptor protein]-L-lysine.</text>
        <dbReference type="EC" id="2.3.2.27"/>
    </reaction>
</comment>
<protein>
    <recommendedName>
        <fullName evidence="4">RING-type E3 ubiquitin transferase</fullName>
        <ecNumber evidence="4">2.3.2.27</ecNumber>
    </recommendedName>
</protein>
<dbReference type="PROSITE" id="PS50089">
    <property type="entry name" value="ZF_RING_2"/>
    <property type="match status" value="1"/>
</dbReference>
<dbReference type="Pfam" id="PF13639">
    <property type="entry name" value="zf-RING_2"/>
    <property type="match status" value="1"/>
</dbReference>
<keyword evidence="11 15" id="KW-1133">Transmembrane helix</keyword>
<evidence type="ECO:0000256" key="5">
    <source>
        <dbReference type="ARBA" id="ARBA00022679"/>
    </source>
</evidence>
<organism evidence="16 17">
    <name type="scientific">Ensete ventricosum</name>
    <name type="common">Abyssinian banana</name>
    <name type="synonym">Musa ensete</name>
    <dbReference type="NCBI Taxonomy" id="4639"/>
    <lineage>
        <taxon>Eukaryota</taxon>
        <taxon>Viridiplantae</taxon>
        <taxon>Streptophyta</taxon>
        <taxon>Embryophyta</taxon>
        <taxon>Tracheophyta</taxon>
        <taxon>Spermatophyta</taxon>
        <taxon>Magnoliopsida</taxon>
        <taxon>Liliopsida</taxon>
        <taxon>Zingiberales</taxon>
        <taxon>Musaceae</taxon>
        <taxon>Ensete</taxon>
    </lineage>
</organism>
<dbReference type="SMART" id="SM00184">
    <property type="entry name" value="RING"/>
    <property type="match status" value="1"/>
</dbReference>
<gene>
    <name evidence="16" type="ORF">B296_00055110</name>
</gene>
<dbReference type="GO" id="GO:0016020">
    <property type="term" value="C:membrane"/>
    <property type="evidence" value="ECO:0007669"/>
    <property type="project" value="UniProtKB-SubCell"/>
</dbReference>
<keyword evidence="7" id="KW-0479">Metal-binding</keyword>
<evidence type="ECO:0000313" key="16">
    <source>
        <dbReference type="EMBL" id="RRT45490.1"/>
    </source>
</evidence>
<evidence type="ECO:0000256" key="14">
    <source>
        <dbReference type="SAM" id="MobiDB-lite"/>
    </source>
</evidence>
<keyword evidence="5" id="KW-0808">Transferase</keyword>
<feature type="region of interest" description="Disordered" evidence="14">
    <location>
        <begin position="356"/>
        <end position="380"/>
    </location>
</feature>
<evidence type="ECO:0000256" key="4">
    <source>
        <dbReference type="ARBA" id="ARBA00012483"/>
    </source>
</evidence>
<feature type="transmembrane region" description="Helical" evidence="15">
    <location>
        <begin position="51"/>
        <end position="78"/>
    </location>
</feature>
<comment type="similarity">
    <text evidence="13">Belongs to the RING-type zinc finger family. ATL subfamily.</text>
</comment>
<dbReference type="InterPro" id="IPR053238">
    <property type="entry name" value="RING-H2_zinc_finger"/>
</dbReference>
<dbReference type="GO" id="GO:0008270">
    <property type="term" value="F:zinc ion binding"/>
    <property type="evidence" value="ECO:0007669"/>
    <property type="project" value="UniProtKB-KW"/>
</dbReference>
<dbReference type="Proteomes" id="UP000287651">
    <property type="component" value="Unassembled WGS sequence"/>
</dbReference>
<keyword evidence="6 15" id="KW-0812">Transmembrane</keyword>
<feature type="region of interest" description="Disordered" evidence="14">
    <location>
        <begin position="191"/>
        <end position="217"/>
    </location>
</feature>
<accession>A0A444FWZ2</accession>
<evidence type="ECO:0000256" key="1">
    <source>
        <dbReference type="ARBA" id="ARBA00000900"/>
    </source>
</evidence>
<name>A0A444FWZ2_ENSVE</name>
<dbReference type="AlphaFoldDB" id="A0A444FWZ2"/>
<dbReference type="CDD" id="cd16461">
    <property type="entry name" value="RING-H2_EL5-like"/>
    <property type="match status" value="1"/>
</dbReference>
<feature type="region of interest" description="Disordered" evidence="14">
    <location>
        <begin position="309"/>
        <end position="329"/>
    </location>
</feature>
<dbReference type="InterPro" id="IPR013083">
    <property type="entry name" value="Znf_RING/FYVE/PHD"/>
</dbReference>
<keyword evidence="8" id="KW-0863">Zinc-finger</keyword>
<reference evidence="16 17" key="1">
    <citation type="journal article" date="2014" name="Agronomy (Basel)">
        <title>A Draft Genome Sequence for Ensete ventricosum, the Drought-Tolerant Tree Against Hunger.</title>
        <authorList>
            <person name="Harrison J."/>
            <person name="Moore K.A."/>
            <person name="Paszkiewicz K."/>
            <person name="Jones T."/>
            <person name="Grant M."/>
            <person name="Ambacheew D."/>
            <person name="Muzemil S."/>
            <person name="Studholme D.J."/>
        </authorList>
    </citation>
    <scope>NUCLEOTIDE SEQUENCE [LARGE SCALE GENOMIC DNA]</scope>
</reference>
<dbReference type="Gene3D" id="3.30.40.10">
    <property type="entry name" value="Zinc/RING finger domain, C3HC4 (zinc finger)"/>
    <property type="match status" value="1"/>
</dbReference>
<dbReference type="EMBL" id="AMZH03015802">
    <property type="protein sequence ID" value="RRT45490.1"/>
    <property type="molecule type" value="Genomic_DNA"/>
</dbReference>
<dbReference type="GO" id="GO:0061630">
    <property type="term" value="F:ubiquitin protein ligase activity"/>
    <property type="evidence" value="ECO:0007669"/>
    <property type="project" value="UniProtKB-EC"/>
</dbReference>
<keyword evidence="10" id="KW-0862">Zinc</keyword>
<comment type="pathway">
    <text evidence="3">Protein modification; protein ubiquitination.</text>
</comment>
<evidence type="ECO:0000256" key="9">
    <source>
        <dbReference type="ARBA" id="ARBA00022786"/>
    </source>
</evidence>
<comment type="subcellular location">
    <subcellularLocation>
        <location evidence="2">Membrane</location>
        <topology evidence="2">Single-pass membrane protein</topology>
    </subcellularLocation>
</comment>
<evidence type="ECO:0000256" key="7">
    <source>
        <dbReference type="ARBA" id="ARBA00022723"/>
    </source>
</evidence>
<evidence type="ECO:0000256" key="11">
    <source>
        <dbReference type="ARBA" id="ARBA00022989"/>
    </source>
</evidence>
<evidence type="ECO:0000256" key="10">
    <source>
        <dbReference type="ARBA" id="ARBA00022833"/>
    </source>
</evidence>
<evidence type="ECO:0000256" key="13">
    <source>
        <dbReference type="ARBA" id="ARBA00024209"/>
    </source>
</evidence>
<dbReference type="InterPro" id="IPR001841">
    <property type="entry name" value="Znf_RING"/>
</dbReference>
<feature type="region of interest" description="Disordered" evidence="14">
    <location>
        <begin position="241"/>
        <end position="264"/>
    </location>
</feature>
<keyword evidence="12 15" id="KW-0472">Membrane</keyword>
<dbReference type="EC" id="2.3.2.27" evidence="4"/>
<feature type="compositionally biased region" description="Basic and acidic residues" evidence="14">
    <location>
        <begin position="359"/>
        <end position="373"/>
    </location>
</feature>
<evidence type="ECO:0000313" key="17">
    <source>
        <dbReference type="Proteomes" id="UP000287651"/>
    </source>
</evidence>
<evidence type="ECO:0000256" key="2">
    <source>
        <dbReference type="ARBA" id="ARBA00004167"/>
    </source>
</evidence>
<keyword evidence="9" id="KW-0833">Ubl conjugation pathway</keyword>
<proteinExistence type="inferred from homology"/>
<sequence length="409" mass="44108">MATTSRHRSVARLGDGGSIGAVLFLLALLPDMTRCAEPPFPSPQYAQVSNSSFGLSSIVLIIVMVTSFFLLAFFTVYIRHCVGLPIPMEGPSTGEGSMSFRRRAPVGLSPEMLETFPTMAYVEAKAMMVGRGTLECAVCISEFADDEALRLLPGCCHVFHPDCIDAWLASHITCPVCRTDIAAAIAAAEADGDGEDFDPPPDYAAAASDPGTCDSPADHVVDVDRTPTEEEAIELERIGSQQREARARAGRYPRPSKLPRWNSTGHSLGQLGSLEDVDRYTLRLPKHVRQEIFAALRFHRSASCATFPIAPSEDSSHQGQRGSAEAGFSRGGWSVRQAISDRWPSFFIRTVSSTVPTRKRGDSTDGSTKKVDTEGSSGGRFASVWAPFDWLVGPGARVSAAGQERGLPR</sequence>
<dbReference type="SUPFAM" id="SSF57850">
    <property type="entry name" value="RING/U-box"/>
    <property type="match status" value="1"/>
</dbReference>
<comment type="caution">
    <text evidence="16">The sequence shown here is derived from an EMBL/GenBank/DDBJ whole genome shotgun (WGS) entry which is preliminary data.</text>
</comment>
<dbReference type="FunFam" id="3.30.40.10:FF:000187">
    <property type="entry name" value="E3 ubiquitin-protein ligase ATL6"/>
    <property type="match status" value="1"/>
</dbReference>